<dbReference type="KEGG" id="eec:EcWSU1_01730"/>
<gene>
    <name evidence="1" type="ORF">EcWSU1_01730</name>
</gene>
<evidence type="ECO:0000313" key="2">
    <source>
        <dbReference type="Proteomes" id="UP000007838"/>
    </source>
</evidence>
<dbReference type="AlphaFoldDB" id="G8LKD7"/>
<sequence>MNKITRFGWDSCGLLAACRELNRSTRCFVKEVFFMVFSDVINCRIIAY</sequence>
<proteinExistence type="predicted"/>
<dbReference type="Proteomes" id="UP000007838">
    <property type="component" value="Chromosome"/>
</dbReference>
<dbReference type="HOGENOM" id="CLU_3152377_0_0_6"/>
<evidence type="ECO:0000313" key="1">
    <source>
        <dbReference type="EMBL" id="AEW73169.1"/>
    </source>
</evidence>
<organism evidence="1 2">
    <name type="scientific">Enterobacter ludwigii</name>
    <dbReference type="NCBI Taxonomy" id="299767"/>
    <lineage>
        <taxon>Bacteria</taxon>
        <taxon>Pseudomonadati</taxon>
        <taxon>Pseudomonadota</taxon>
        <taxon>Gammaproteobacteria</taxon>
        <taxon>Enterobacterales</taxon>
        <taxon>Enterobacteriaceae</taxon>
        <taxon>Enterobacter</taxon>
        <taxon>Enterobacter cloacae complex</taxon>
    </lineage>
</organism>
<accession>G8LKD7</accession>
<name>G8LKD7_9ENTR</name>
<protein>
    <submittedName>
        <fullName evidence="1">Uncharacterized protein</fullName>
    </submittedName>
</protein>
<dbReference type="EMBL" id="CP002886">
    <property type="protein sequence ID" value="AEW73169.1"/>
    <property type="molecule type" value="Genomic_DNA"/>
</dbReference>
<reference evidence="1 2" key="1">
    <citation type="journal article" date="2011" name="Stand. Genomic Sci.">
        <title>Complete genome of the onion pathogen Enterobacter cloacae EcWSU1.</title>
        <authorList>
            <person name="Humann J.L."/>
            <person name="Wildung M."/>
            <person name="Cheng C.H."/>
            <person name="Lee T."/>
            <person name="Stewart J.E."/>
            <person name="Drew J.C."/>
            <person name="Triplett E.W."/>
            <person name="Main D."/>
            <person name="Schroeder B.K."/>
        </authorList>
    </citation>
    <scope>NUCLEOTIDE SEQUENCE [LARGE SCALE GENOMIC DNA]</scope>
    <source>
        <strain evidence="1 2">EcWSU1</strain>
    </source>
</reference>